<protein>
    <recommendedName>
        <fullName evidence="9">Rho GDP-dissociation inhibitor 1</fullName>
    </recommendedName>
</protein>
<dbReference type="GO" id="GO:0005094">
    <property type="term" value="F:Rho GDP-dissociation inhibitor activity"/>
    <property type="evidence" value="ECO:0007669"/>
    <property type="project" value="InterPro"/>
</dbReference>
<accession>A0A426XPK9</accession>
<comment type="similarity">
    <text evidence="2">Belongs to the Rho GDI family.</text>
</comment>
<dbReference type="GO" id="GO:0007266">
    <property type="term" value="P:Rho protein signal transduction"/>
    <property type="evidence" value="ECO:0007669"/>
    <property type="project" value="InterPro"/>
</dbReference>
<feature type="transmembrane region" description="Helical" evidence="5">
    <location>
        <begin position="155"/>
        <end position="173"/>
    </location>
</feature>
<feature type="signal peptide" evidence="6">
    <location>
        <begin position="1"/>
        <end position="23"/>
    </location>
</feature>
<dbReference type="PANTHER" id="PTHR10980">
    <property type="entry name" value="RHO GDP-DISSOCIATION INHIBITOR"/>
    <property type="match status" value="1"/>
</dbReference>
<dbReference type="AlphaFoldDB" id="A0A426XPK9"/>
<reference evidence="7 8" key="1">
    <citation type="journal article" date="2014" name="Agronomy (Basel)">
        <title>A Draft Genome Sequence for Ensete ventricosum, the Drought-Tolerant Tree Against Hunger.</title>
        <authorList>
            <person name="Harrison J."/>
            <person name="Moore K.A."/>
            <person name="Paszkiewicz K."/>
            <person name="Jones T."/>
            <person name="Grant M."/>
            <person name="Ambacheew D."/>
            <person name="Muzemil S."/>
            <person name="Studholme D.J."/>
        </authorList>
    </citation>
    <scope>NUCLEOTIDE SEQUENCE [LARGE SCALE GENOMIC DNA]</scope>
</reference>
<comment type="caution">
    <text evidence="7">The sequence shown here is derived from an EMBL/GenBank/DDBJ whole genome shotgun (WGS) entry which is preliminary data.</text>
</comment>
<proteinExistence type="inferred from homology"/>
<feature type="chain" id="PRO_5019156954" description="Rho GDP-dissociation inhibitor 1" evidence="6">
    <location>
        <begin position="24"/>
        <end position="254"/>
    </location>
</feature>
<dbReference type="PANTHER" id="PTHR10980:SF3">
    <property type="entry name" value="LD16419P"/>
    <property type="match status" value="1"/>
</dbReference>
<keyword evidence="5" id="KW-0472">Membrane</keyword>
<dbReference type="GO" id="GO:0016020">
    <property type="term" value="C:membrane"/>
    <property type="evidence" value="ECO:0007669"/>
    <property type="project" value="TreeGrafter"/>
</dbReference>
<comment type="subcellular location">
    <subcellularLocation>
        <location evidence="1">Cytoplasm</location>
    </subcellularLocation>
</comment>
<evidence type="ECO:0000256" key="6">
    <source>
        <dbReference type="SAM" id="SignalP"/>
    </source>
</evidence>
<feature type="compositionally biased region" description="Acidic residues" evidence="4">
    <location>
        <begin position="90"/>
        <end position="103"/>
    </location>
</feature>
<feature type="region of interest" description="Disordered" evidence="4">
    <location>
        <begin position="31"/>
        <end position="112"/>
    </location>
</feature>
<dbReference type="InterPro" id="IPR014756">
    <property type="entry name" value="Ig_E-set"/>
</dbReference>
<evidence type="ECO:0000256" key="5">
    <source>
        <dbReference type="SAM" id="Phobius"/>
    </source>
</evidence>
<keyword evidence="5" id="KW-0812">Transmembrane</keyword>
<keyword evidence="6" id="KW-0732">Signal</keyword>
<evidence type="ECO:0000313" key="8">
    <source>
        <dbReference type="Proteomes" id="UP000287651"/>
    </source>
</evidence>
<feature type="transmembrane region" description="Helical" evidence="5">
    <location>
        <begin position="127"/>
        <end position="149"/>
    </location>
</feature>
<dbReference type="EMBL" id="AMZH03018582">
    <property type="protein sequence ID" value="RRT41436.1"/>
    <property type="molecule type" value="Genomic_DNA"/>
</dbReference>
<dbReference type="Proteomes" id="UP000287651">
    <property type="component" value="Unassembled WGS sequence"/>
</dbReference>
<organism evidence="7 8">
    <name type="scientific">Ensete ventricosum</name>
    <name type="common">Abyssinian banana</name>
    <name type="synonym">Musa ensete</name>
    <dbReference type="NCBI Taxonomy" id="4639"/>
    <lineage>
        <taxon>Eukaryota</taxon>
        <taxon>Viridiplantae</taxon>
        <taxon>Streptophyta</taxon>
        <taxon>Embryophyta</taxon>
        <taxon>Tracheophyta</taxon>
        <taxon>Spermatophyta</taxon>
        <taxon>Magnoliopsida</taxon>
        <taxon>Liliopsida</taxon>
        <taxon>Zingiberales</taxon>
        <taxon>Musaceae</taxon>
        <taxon>Ensete</taxon>
    </lineage>
</organism>
<sequence>VSEFLSPALAVFLGVSCGGCVEGDMSSAVGEDLPGSKDMGLDQKSENAEQNGILTVREGEREGKSEHGRPGGEGEGLDRQMSEISRYATEEEEEEEEEDEEEDGKGAKGLDLGPQVSIKDQLEKDKVLASIPFLVTFKPIAFVSVLVSIHFPSRGLVVFVKLLAFVMSLKFGFPVLHYRTEYLEPEVTILCLSIISPGRADIVLPLPTVPNSKGVWFTLKEGSPYKLKFSFSVSNNIVSGLRYINTVWKTGVKC</sequence>
<dbReference type="Pfam" id="PF02115">
    <property type="entry name" value="Rho_GDI"/>
    <property type="match status" value="1"/>
</dbReference>
<dbReference type="InterPro" id="IPR024792">
    <property type="entry name" value="RhoGDI_dom_sf"/>
</dbReference>
<evidence type="ECO:0000256" key="4">
    <source>
        <dbReference type="SAM" id="MobiDB-lite"/>
    </source>
</evidence>
<name>A0A426XPK9_ENSVE</name>
<evidence type="ECO:0008006" key="9">
    <source>
        <dbReference type="Google" id="ProtNLM"/>
    </source>
</evidence>
<evidence type="ECO:0000313" key="7">
    <source>
        <dbReference type="EMBL" id="RRT41436.1"/>
    </source>
</evidence>
<dbReference type="SUPFAM" id="SSF81296">
    <property type="entry name" value="E set domains"/>
    <property type="match status" value="1"/>
</dbReference>
<evidence type="ECO:0000256" key="1">
    <source>
        <dbReference type="ARBA" id="ARBA00004496"/>
    </source>
</evidence>
<gene>
    <name evidence="7" type="ORF">B296_00042163</name>
</gene>
<evidence type="ECO:0000256" key="2">
    <source>
        <dbReference type="ARBA" id="ARBA00009758"/>
    </source>
</evidence>
<dbReference type="Gene3D" id="2.70.50.30">
    <property type="entry name" value="Coagulation Factor XIII, subunit A, domain 1"/>
    <property type="match status" value="1"/>
</dbReference>
<dbReference type="GO" id="GO:0005829">
    <property type="term" value="C:cytosol"/>
    <property type="evidence" value="ECO:0007669"/>
    <property type="project" value="TreeGrafter"/>
</dbReference>
<feature type="non-terminal residue" evidence="7">
    <location>
        <position position="1"/>
    </location>
</feature>
<keyword evidence="3" id="KW-0963">Cytoplasm</keyword>
<keyword evidence="5" id="KW-1133">Transmembrane helix</keyword>
<evidence type="ECO:0000256" key="3">
    <source>
        <dbReference type="ARBA" id="ARBA00022490"/>
    </source>
</evidence>
<feature type="compositionally biased region" description="Basic and acidic residues" evidence="4">
    <location>
        <begin position="57"/>
        <end position="81"/>
    </location>
</feature>
<dbReference type="InterPro" id="IPR000406">
    <property type="entry name" value="Rho_GDI"/>
</dbReference>